<dbReference type="Proteomes" id="UP000800200">
    <property type="component" value="Unassembled WGS sequence"/>
</dbReference>
<dbReference type="Gene3D" id="3.40.50.12360">
    <property type="match status" value="1"/>
</dbReference>
<feature type="coiled-coil region" evidence="1">
    <location>
        <begin position="979"/>
        <end position="1083"/>
    </location>
</feature>
<evidence type="ECO:0000313" key="4">
    <source>
        <dbReference type="EMBL" id="KAF2179844.1"/>
    </source>
</evidence>
<feature type="compositionally biased region" description="Polar residues" evidence="2">
    <location>
        <begin position="235"/>
        <end position="271"/>
    </location>
</feature>
<feature type="compositionally biased region" description="Polar residues" evidence="2">
    <location>
        <begin position="214"/>
        <end position="224"/>
    </location>
</feature>
<organism evidence="4 5">
    <name type="scientific">Zopfia rhizophila CBS 207.26</name>
    <dbReference type="NCBI Taxonomy" id="1314779"/>
    <lineage>
        <taxon>Eukaryota</taxon>
        <taxon>Fungi</taxon>
        <taxon>Dikarya</taxon>
        <taxon>Ascomycota</taxon>
        <taxon>Pezizomycotina</taxon>
        <taxon>Dothideomycetes</taxon>
        <taxon>Dothideomycetes incertae sedis</taxon>
        <taxon>Zopfiaceae</taxon>
        <taxon>Zopfia</taxon>
    </lineage>
</organism>
<evidence type="ECO:0000256" key="2">
    <source>
        <dbReference type="SAM" id="MobiDB-lite"/>
    </source>
</evidence>
<dbReference type="Gene3D" id="2.40.50.40">
    <property type="match status" value="1"/>
</dbReference>
<dbReference type="InterPro" id="IPR021006">
    <property type="entry name" value="Hda2/3"/>
</dbReference>
<name>A0A6A6DK06_9PEZI</name>
<feature type="compositionally biased region" description="Polar residues" evidence="2">
    <location>
        <begin position="396"/>
        <end position="413"/>
    </location>
</feature>
<feature type="region of interest" description="Disordered" evidence="2">
    <location>
        <begin position="1"/>
        <end position="50"/>
    </location>
</feature>
<keyword evidence="5" id="KW-1185">Reference proteome</keyword>
<feature type="compositionally biased region" description="Polar residues" evidence="2">
    <location>
        <begin position="148"/>
        <end position="160"/>
    </location>
</feature>
<dbReference type="AlphaFoldDB" id="A0A6A6DK06"/>
<feature type="compositionally biased region" description="Basic residues" evidence="2">
    <location>
        <begin position="99"/>
        <end position="121"/>
    </location>
</feature>
<dbReference type="GO" id="GO:0070823">
    <property type="term" value="C:HDA1 complex"/>
    <property type="evidence" value="ECO:0007669"/>
    <property type="project" value="InterPro"/>
</dbReference>
<feature type="compositionally biased region" description="Basic and acidic residues" evidence="2">
    <location>
        <begin position="1234"/>
        <end position="1244"/>
    </location>
</feature>
<gene>
    <name evidence="4" type="ORF">K469DRAFT_673661</name>
</gene>
<feature type="region of interest" description="Disordered" evidence="2">
    <location>
        <begin position="71"/>
        <end position="358"/>
    </location>
</feature>
<reference evidence="4" key="1">
    <citation type="journal article" date="2020" name="Stud. Mycol.">
        <title>101 Dothideomycetes genomes: a test case for predicting lifestyles and emergence of pathogens.</title>
        <authorList>
            <person name="Haridas S."/>
            <person name="Albert R."/>
            <person name="Binder M."/>
            <person name="Bloem J."/>
            <person name="Labutti K."/>
            <person name="Salamov A."/>
            <person name="Andreopoulos B."/>
            <person name="Baker S."/>
            <person name="Barry K."/>
            <person name="Bills G."/>
            <person name="Bluhm B."/>
            <person name="Cannon C."/>
            <person name="Castanera R."/>
            <person name="Culley D."/>
            <person name="Daum C."/>
            <person name="Ezra D."/>
            <person name="Gonzalez J."/>
            <person name="Henrissat B."/>
            <person name="Kuo A."/>
            <person name="Liang C."/>
            <person name="Lipzen A."/>
            <person name="Lutzoni F."/>
            <person name="Magnuson J."/>
            <person name="Mondo S."/>
            <person name="Nolan M."/>
            <person name="Ohm R."/>
            <person name="Pangilinan J."/>
            <person name="Park H.-J."/>
            <person name="Ramirez L."/>
            <person name="Alfaro M."/>
            <person name="Sun H."/>
            <person name="Tritt A."/>
            <person name="Yoshinaga Y."/>
            <person name="Zwiers L.-H."/>
            <person name="Turgeon B."/>
            <person name="Goodwin S."/>
            <person name="Spatafora J."/>
            <person name="Crous P."/>
            <person name="Grigoriev I."/>
        </authorList>
    </citation>
    <scope>NUCLEOTIDE SEQUENCE</scope>
    <source>
        <strain evidence="4">CBS 207.26</strain>
    </source>
</reference>
<evidence type="ECO:0000256" key="1">
    <source>
        <dbReference type="SAM" id="Coils"/>
    </source>
</evidence>
<keyword evidence="1" id="KW-0175">Coiled coil</keyword>
<feature type="compositionally biased region" description="Low complexity" evidence="2">
    <location>
        <begin position="191"/>
        <end position="207"/>
    </location>
</feature>
<feature type="domain" description="Chromo" evidence="3">
    <location>
        <begin position="50"/>
        <end position="87"/>
    </location>
</feature>
<dbReference type="InterPro" id="IPR000953">
    <property type="entry name" value="Chromo/chromo_shadow_dom"/>
</dbReference>
<feature type="region of interest" description="Disordered" evidence="2">
    <location>
        <begin position="557"/>
        <end position="579"/>
    </location>
</feature>
<evidence type="ECO:0000259" key="3">
    <source>
        <dbReference type="PROSITE" id="PS50013"/>
    </source>
</evidence>
<sequence>MAPSSTRNLKRKRQTNATAKQKRSRFDEPSPDPEHRTKEGEGEGSQQDYWKANCILQETKTKYLIEWAGVDPSTRKPYEPTWEPKANANNDLKEEWKQKKSAKKAAARATPKKSAQKSVGRKAKEVKSSSIPSTPAPSAPNGAFVNETPLSTEPSTNTSPIAPPPQPGRAALYVQVEPPSDFDPADYERFSQLPLTQPSSQPDPQSSALHVEDPNSSLTHNSPTPAFVSTGIVPDSQSLPGSSSYIPSTQAASGSNQRQSLTTTNGTNEASDTNKEDNSASAVSAAERSPSASSPAPVPETDPIENTDSSSQPEVHTSEDTSAGAVAEHFSPAPLSHQTVERSHSTPPREASLGAVAEANTALQNITQEESISRRDFAQISQGETVNPVATPEFQQSNHLQSAGPQSTQQEQHAQVVPEDSYLSTQDEFSESIRPTTEVFEAYQDIKRHNSVPENGTDSSRSRQNPSHSLISAGIRPNSQSVDHSLPPPRGPSHSLGTMDSNAPPRPQNPVNFSSLSAMNVRESNDAEEFGALFDAHVAKARAESAFAPSRRVLLTQSPAGASTRSPSTIPDRVPQQQVPTSLRTTALINSTTAEAAPPVTSPLVNLSVPADNVSDVDDTASLLNDDLQLLPEEYIVPLSMEGRQKSMYINQIRREEELLKNFLEEPDGFGQVPELNEQLQKLKAIETHIDLLISETEISSQVTGALTQAMWDLENCVKFRFLAALIDSLRKSEMHLLVVLEKEGRIFDILEKFFQGKYLNYSYPAKGRKANLSDVEGSLTITVLAHDSSPVVRPPNAILCLDGTLDSAQIRKQKWAVNPGGPAVPIIHLVIPRSVGHIERYIPSTLKSTKRLHTIFASLSQISSEIGRAMVETPSAPESAELVANFVTTYEENDGQAEWPLPSIGSIKEVIDYQSQQSQFSVGSPVHASTPFSKRPLDVEEHLDPAKRIRMTPQPQASGTVADSTHISDSIPGSSQKISKLQALLEETQQALKQKEAAFKASERHSRQFEATLNRRQTEFEDLTRRCLMLQEQLETANTRVERADKEKVIKQEQYERKCAEVQEVKAQLEQQQQTNLASDDEKVAEITQLRLDLAACKLTEEKATKLAKSTEETLGYVREQYQNAQSIAAEYAQANQLLQSQVAKLEKKASGEAARLKQIHLEKNHETMVKMNDQLKIRKGHLERLLERKEDEISRYKNGKGVGMGTRAASVPRSPRVGGASGSRAASPVVGGRDRVRDLRNG</sequence>
<protein>
    <recommendedName>
        <fullName evidence="3">Chromo domain-containing protein</fullName>
    </recommendedName>
</protein>
<dbReference type="Pfam" id="PF11496">
    <property type="entry name" value="HDA2-3"/>
    <property type="match status" value="1"/>
</dbReference>
<proteinExistence type="predicted"/>
<evidence type="ECO:0000313" key="5">
    <source>
        <dbReference type="Proteomes" id="UP000800200"/>
    </source>
</evidence>
<dbReference type="OrthoDB" id="3928273at2759"/>
<feature type="region of interest" description="Disordered" evidence="2">
    <location>
        <begin position="1198"/>
        <end position="1244"/>
    </location>
</feature>
<feature type="compositionally biased region" description="Polar residues" evidence="2">
    <location>
        <begin position="452"/>
        <end position="470"/>
    </location>
</feature>
<feature type="region of interest" description="Disordered" evidence="2">
    <location>
        <begin position="396"/>
        <end position="512"/>
    </location>
</feature>
<feature type="compositionally biased region" description="Low complexity" evidence="2">
    <location>
        <begin position="279"/>
        <end position="295"/>
    </location>
</feature>
<feature type="compositionally biased region" description="Polar residues" evidence="2">
    <location>
        <begin position="954"/>
        <end position="974"/>
    </location>
</feature>
<feature type="compositionally biased region" description="Basic and acidic residues" evidence="2">
    <location>
        <begin position="24"/>
        <end position="41"/>
    </location>
</feature>
<dbReference type="PROSITE" id="PS50013">
    <property type="entry name" value="CHROMO_2"/>
    <property type="match status" value="1"/>
</dbReference>
<dbReference type="InterPro" id="IPR038609">
    <property type="entry name" value="HDA1_su2/3_sf"/>
</dbReference>
<feature type="region of interest" description="Disordered" evidence="2">
    <location>
        <begin position="953"/>
        <end position="974"/>
    </location>
</feature>
<dbReference type="EMBL" id="ML994662">
    <property type="protein sequence ID" value="KAF2179844.1"/>
    <property type="molecule type" value="Genomic_DNA"/>
</dbReference>
<feature type="compositionally biased region" description="Polar residues" evidence="2">
    <location>
        <begin position="304"/>
        <end position="315"/>
    </location>
</feature>
<accession>A0A6A6DK06</accession>